<gene>
    <name evidence="8" type="ORF">KXQ929_LOCUS16765</name>
</gene>
<feature type="transmembrane region" description="Helical" evidence="7">
    <location>
        <begin position="92"/>
        <end position="116"/>
    </location>
</feature>
<evidence type="ECO:0000313" key="9">
    <source>
        <dbReference type="Proteomes" id="UP000663868"/>
    </source>
</evidence>
<evidence type="ECO:0000256" key="6">
    <source>
        <dbReference type="ARBA" id="ARBA00023136"/>
    </source>
</evidence>
<dbReference type="GO" id="GO:0016020">
    <property type="term" value="C:membrane"/>
    <property type="evidence" value="ECO:0007669"/>
    <property type="project" value="UniProtKB-SubCell"/>
</dbReference>
<proteinExistence type="inferred from homology"/>
<evidence type="ECO:0000256" key="5">
    <source>
        <dbReference type="ARBA" id="ARBA00022989"/>
    </source>
</evidence>
<keyword evidence="3 7" id="KW-0812">Transmembrane</keyword>
<dbReference type="AlphaFoldDB" id="A0A819B670"/>
<dbReference type="GO" id="GO:0022857">
    <property type="term" value="F:transmembrane transporter activity"/>
    <property type="evidence" value="ECO:0007669"/>
    <property type="project" value="InterPro"/>
</dbReference>
<reference evidence="8" key="1">
    <citation type="submission" date="2021-02" db="EMBL/GenBank/DDBJ databases">
        <authorList>
            <person name="Nowell W R."/>
        </authorList>
    </citation>
    <scope>NUCLEOTIDE SEQUENCE</scope>
</reference>
<evidence type="ECO:0000256" key="2">
    <source>
        <dbReference type="ARBA" id="ARBA00005982"/>
    </source>
</evidence>
<evidence type="ECO:0000256" key="4">
    <source>
        <dbReference type="ARBA" id="ARBA00022856"/>
    </source>
</evidence>
<name>A0A819B670_9BILA</name>
<dbReference type="EMBL" id="CAJOBB010001026">
    <property type="protein sequence ID" value="CAF3796258.1"/>
    <property type="molecule type" value="Genomic_DNA"/>
</dbReference>
<comment type="subcellular location">
    <subcellularLocation>
        <location evidence="1">Membrane</location>
        <topology evidence="1">Multi-pass membrane protein</topology>
    </subcellularLocation>
</comment>
<feature type="transmembrane region" description="Helical" evidence="7">
    <location>
        <begin position="238"/>
        <end position="258"/>
    </location>
</feature>
<dbReference type="Gene3D" id="1.20.1250.20">
    <property type="entry name" value="MFS general substrate transporter like domains"/>
    <property type="match status" value="1"/>
</dbReference>
<feature type="transmembrane region" description="Helical" evidence="7">
    <location>
        <begin position="491"/>
        <end position="512"/>
    </location>
</feature>
<dbReference type="InterPro" id="IPR036259">
    <property type="entry name" value="MFS_trans_sf"/>
</dbReference>
<feature type="transmembrane region" description="Helical" evidence="7">
    <location>
        <begin position="123"/>
        <end position="143"/>
    </location>
</feature>
<feature type="transmembrane region" description="Helical" evidence="7">
    <location>
        <begin position="149"/>
        <end position="172"/>
    </location>
</feature>
<evidence type="ECO:0000256" key="3">
    <source>
        <dbReference type="ARBA" id="ARBA00022692"/>
    </source>
</evidence>
<dbReference type="PANTHER" id="PTHR11654">
    <property type="entry name" value="OLIGOPEPTIDE TRANSPORTER-RELATED"/>
    <property type="match status" value="1"/>
</dbReference>
<keyword evidence="5 7" id="KW-1133">Transmembrane helix</keyword>
<organism evidence="8 9">
    <name type="scientific">Adineta steineri</name>
    <dbReference type="NCBI Taxonomy" id="433720"/>
    <lineage>
        <taxon>Eukaryota</taxon>
        <taxon>Metazoa</taxon>
        <taxon>Spiralia</taxon>
        <taxon>Gnathifera</taxon>
        <taxon>Rotifera</taxon>
        <taxon>Eurotatoria</taxon>
        <taxon>Bdelloidea</taxon>
        <taxon>Adinetida</taxon>
        <taxon>Adinetidae</taxon>
        <taxon>Adineta</taxon>
    </lineage>
</organism>
<keyword evidence="4" id="KW-0653">Protein transport</keyword>
<keyword evidence="4" id="KW-0813">Transport</keyword>
<dbReference type="GO" id="GO:0006857">
    <property type="term" value="P:oligopeptide transport"/>
    <property type="evidence" value="ECO:0007669"/>
    <property type="project" value="InterPro"/>
</dbReference>
<keyword evidence="4" id="KW-0571">Peptide transport</keyword>
<protein>
    <submittedName>
        <fullName evidence="8">Uncharacterized protein</fullName>
    </submittedName>
</protein>
<evidence type="ECO:0000256" key="7">
    <source>
        <dbReference type="SAM" id="Phobius"/>
    </source>
</evidence>
<feature type="transmembrane region" description="Helical" evidence="7">
    <location>
        <begin position="457"/>
        <end position="479"/>
    </location>
</feature>
<feature type="transmembrane region" description="Helical" evidence="7">
    <location>
        <begin position="518"/>
        <end position="539"/>
    </location>
</feature>
<dbReference type="Proteomes" id="UP000663868">
    <property type="component" value="Unassembled WGS sequence"/>
</dbReference>
<comment type="similarity">
    <text evidence="2">Belongs to the major facilitator superfamily. Proton-dependent oligopeptide transporter (POT/PTR) (TC 2.A.17) family.</text>
</comment>
<feature type="transmembrane region" description="Helical" evidence="7">
    <location>
        <begin position="330"/>
        <end position="350"/>
    </location>
</feature>
<evidence type="ECO:0000313" key="8">
    <source>
        <dbReference type="EMBL" id="CAF3796258.1"/>
    </source>
</evidence>
<dbReference type="SUPFAM" id="SSF103473">
    <property type="entry name" value="MFS general substrate transporter"/>
    <property type="match status" value="1"/>
</dbReference>
<feature type="transmembrane region" description="Helical" evidence="7">
    <location>
        <begin position="370"/>
        <end position="386"/>
    </location>
</feature>
<sequence length="564" mass="63191">MSMKPSAGIEFDGAIISVDQQHDVEATPSVEELTTLKRVSDRFPLTAWLIIIGEFCEGFTFYGTLAIMQNYIQFPVSDSENKQPGALNLGQRTATLMTALYFLFCHLTPIVAAIIADQFWGKYKTVVVASFIYLIGLIVLTLTSIPMSIAAGAALPGLIVAMILLGIAAGAVKSTTSPFMAEQYTRKMPVIKEINGKRTIIDPHITIESLYNWFYWAINWGALISMATTTTIERYHSFWLAYLIALIIFPGFIIVLFIGRRRYFRVPPTGSQLVRAFRVTMAAIRNRWIIGKQSNNKSLLDYAKKVVPSAESLTITTQSENQFIDDLKQVIHACRVFAFFPIYWVCYNQVIGNLISQAAQMNVGLIPNDILQLFNPLIILIFIPIFDKIIYPILRRCNIKFNSIPRITCGFFVVALAMAWTAIVQHLIYSRGPNFNYKTKPCSTCQTFNNLTVAWQIPSYLLVAISEILAVISGLEYAFTNAPSTMKSIVVSLFHFATAIGCILNLALVPVSVDPSLLWMYTSLSIVTFITAIIFYIVCQKNNTQTLLNCDLSHRRSSLRVNGF</sequence>
<comment type="caution">
    <text evidence="8">The sequence shown here is derived from an EMBL/GenBank/DDBJ whole genome shotgun (WGS) entry which is preliminary data.</text>
</comment>
<keyword evidence="6 7" id="KW-0472">Membrane</keyword>
<accession>A0A819B670</accession>
<feature type="transmembrane region" description="Helical" evidence="7">
    <location>
        <begin position="213"/>
        <end position="232"/>
    </location>
</feature>
<feature type="transmembrane region" description="Helical" evidence="7">
    <location>
        <begin position="47"/>
        <end position="72"/>
    </location>
</feature>
<dbReference type="PROSITE" id="PS01022">
    <property type="entry name" value="PTR2_1"/>
    <property type="match status" value="1"/>
</dbReference>
<dbReference type="Pfam" id="PF00854">
    <property type="entry name" value="PTR2"/>
    <property type="match status" value="1"/>
</dbReference>
<dbReference type="InterPro" id="IPR000109">
    <property type="entry name" value="POT_fam"/>
</dbReference>
<feature type="transmembrane region" description="Helical" evidence="7">
    <location>
        <begin position="407"/>
        <end position="428"/>
    </location>
</feature>
<evidence type="ECO:0000256" key="1">
    <source>
        <dbReference type="ARBA" id="ARBA00004141"/>
    </source>
</evidence>
<dbReference type="InterPro" id="IPR018456">
    <property type="entry name" value="PTR2_symporter_CS"/>
</dbReference>